<dbReference type="InParanoid" id="D8PXP8"/>
<name>D8PXP8_SCHCM</name>
<feature type="region of interest" description="Disordered" evidence="1">
    <location>
        <begin position="385"/>
        <end position="460"/>
    </location>
</feature>
<dbReference type="HOGENOM" id="CLU_681779_0_0_1"/>
<dbReference type="KEGG" id="scm:SCHCO_02676503"/>
<proteinExistence type="predicted"/>
<dbReference type="Proteomes" id="UP000007431">
    <property type="component" value="Unassembled WGS sequence"/>
</dbReference>
<feature type="region of interest" description="Disordered" evidence="1">
    <location>
        <begin position="234"/>
        <end position="273"/>
    </location>
</feature>
<dbReference type="eggNOG" id="ENOG502SZG8">
    <property type="taxonomic scope" value="Eukaryota"/>
</dbReference>
<sequence>MEGATHVMWSSEFSASRHLDAQAVEDVRLVRLSREAHATCLTTLEWHWGLKKGELDPRCSENHISLRYDMKRKWREYDWTLIPTPETIREMQRFVVYNARHPEARKSMKEVFPANHVFEYVFVPLMMSTAPPYPKLRCRIGDDIEQEYAQPYEGLPRVLSRAHPFFIALAAFTHIKKGGTHLTAEERHTIFGPTLDLGHAWLADPPASFVHGVDVWKPHRYPYSDDGSVAFEELHGHRSPHSTSASPETSVRSSWWSNGSTAATSLPSTPSRLPICKRSPRKIRFARDGGLLTIAEKRFLEHMPSPLSMGAWRRTAEGEPLDATANDEELVSYMREPSRDPDAVIRAGMKCTPVPIGIGQGVDTSKCCSNDFAQLLFSTVLASPAKSKPLGHRRLPSSAPVTPRKASESTNRTPRKVTLGTPSRPMVGAPVRAPPGTPSKPTLGTPRKATPASASKPTWR</sequence>
<evidence type="ECO:0000256" key="1">
    <source>
        <dbReference type="SAM" id="MobiDB-lite"/>
    </source>
</evidence>
<organism evidence="3">
    <name type="scientific">Schizophyllum commune (strain H4-8 / FGSC 9210)</name>
    <name type="common">Split gill fungus</name>
    <dbReference type="NCBI Taxonomy" id="578458"/>
    <lineage>
        <taxon>Eukaryota</taxon>
        <taxon>Fungi</taxon>
        <taxon>Dikarya</taxon>
        <taxon>Basidiomycota</taxon>
        <taxon>Agaricomycotina</taxon>
        <taxon>Agaricomycetes</taxon>
        <taxon>Agaricomycetidae</taxon>
        <taxon>Agaricales</taxon>
        <taxon>Schizophyllaceae</taxon>
        <taxon>Schizophyllum</taxon>
    </lineage>
</organism>
<protein>
    <submittedName>
        <fullName evidence="2">Uncharacterized protein</fullName>
    </submittedName>
</protein>
<feature type="compositionally biased region" description="Low complexity" evidence="1">
    <location>
        <begin position="260"/>
        <end position="271"/>
    </location>
</feature>
<feature type="compositionally biased region" description="Polar residues" evidence="1">
    <location>
        <begin position="241"/>
        <end position="259"/>
    </location>
</feature>
<dbReference type="VEuPathDB" id="FungiDB:SCHCODRAFT_02676503"/>
<dbReference type="EMBL" id="GL377304">
    <property type="protein sequence ID" value="EFI99115.1"/>
    <property type="molecule type" value="Genomic_DNA"/>
</dbReference>
<dbReference type="RefSeq" id="XP_003034018.1">
    <property type="nucleotide sequence ID" value="XM_003033972.1"/>
</dbReference>
<dbReference type="AlphaFoldDB" id="D8PXP8"/>
<keyword evidence="3" id="KW-1185">Reference proteome</keyword>
<dbReference type="GeneID" id="9585812"/>
<evidence type="ECO:0000313" key="3">
    <source>
        <dbReference type="Proteomes" id="UP000007431"/>
    </source>
</evidence>
<dbReference type="OrthoDB" id="3133596at2759"/>
<evidence type="ECO:0000313" key="2">
    <source>
        <dbReference type="EMBL" id="EFI99115.1"/>
    </source>
</evidence>
<accession>D8PXP8</accession>
<reference evidence="2 3" key="1">
    <citation type="journal article" date="2010" name="Nat. Biotechnol.">
        <title>Genome sequence of the model mushroom Schizophyllum commune.</title>
        <authorList>
            <person name="Ohm R.A."/>
            <person name="de Jong J.F."/>
            <person name="Lugones L.G."/>
            <person name="Aerts A."/>
            <person name="Kothe E."/>
            <person name="Stajich J.E."/>
            <person name="de Vries R.P."/>
            <person name="Record E."/>
            <person name="Levasseur A."/>
            <person name="Baker S.E."/>
            <person name="Bartholomew K.A."/>
            <person name="Coutinho P.M."/>
            <person name="Erdmann S."/>
            <person name="Fowler T.J."/>
            <person name="Gathman A.C."/>
            <person name="Lombard V."/>
            <person name="Henrissat B."/>
            <person name="Knabe N."/>
            <person name="Kuees U."/>
            <person name="Lilly W.W."/>
            <person name="Lindquist E."/>
            <person name="Lucas S."/>
            <person name="Magnuson J.K."/>
            <person name="Piumi F."/>
            <person name="Raudaskoski M."/>
            <person name="Salamov A."/>
            <person name="Schmutz J."/>
            <person name="Schwarze F.W.M.R."/>
            <person name="vanKuyk P.A."/>
            <person name="Horton J.S."/>
            <person name="Grigoriev I.V."/>
            <person name="Woesten H.A.B."/>
        </authorList>
    </citation>
    <scope>NUCLEOTIDE SEQUENCE [LARGE SCALE GENOMIC DNA]</scope>
    <source>
        <strain evidence="3">H4-8 / FGSC 9210</strain>
    </source>
</reference>
<gene>
    <name evidence="2" type="ORF">SCHCODRAFT_233666</name>
</gene>